<proteinExistence type="predicted"/>
<evidence type="ECO:0000313" key="1">
    <source>
        <dbReference type="EMBL" id="KZC05124.1"/>
    </source>
</evidence>
<protein>
    <submittedName>
        <fullName evidence="1">Uncharacterized protein</fullName>
    </submittedName>
</protein>
<keyword evidence="2" id="KW-1185">Reference proteome</keyword>
<name>A0A154P199_DUFNO</name>
<dbReference type="Proteomes" id="UP000076502">
    <property type="component" value="Unassembled WGS sequence"/>
</dbReference>
<dbReference type="EMBL" id="KQ434786">
    <property type="protein sequence ID" value="KZC05124.1"/>
    <property type="molecule type" value="Genomic_DNA"/>
</dbReference>
<organism evidence="1 2">
    <name type="scientific">Dufourea novaeangliae</name>
    <name type="common">Sweat bee</name>
    <dbReference type="NCBI Taxonomy" id="178035"/>
    <lineage>
        <taxon>Eukaryota</taxon>
        <taxon>Metazoa</taxon>
        <taxon>Ecdysozoa</taxon>
        <taxon>Arthropoda</taxon>
        <taxon>Hexapoda</taxon>
        <taxon>Insecta</taxon>
        <taxon>Pterygota</taxon>
        <taxon>Neoptera</taxon>
        <taxon>Endopterygota</taxon>
        <taxon>Hymenoptera</taxon>
        <taxon>Apocrita</taxon>
        <taxon>Aculeata</taxon>
        <taxon>Apoidea</taxon>
        <taxon>Anthophila</taxon>
        <taxon>Halictidae</taxon>
        <taxon>Rophitinae</taxon>
        <taxon>Dufourea</taxon>
    </lineage>
</organism>
<sequence length="86" mass="10277">MHPFVYGHRMYPRDEIQLEDRKWWDHVMCVVVILRPKRRRKGRESYCEDVLATIWGVQCKTEPCHKVLKNGIFIDSGTSWCTVIMP</sequence>
<dbReference type="AlphaFoldDB" id="A0A154P199"/>
<evidence type="ECO:0000313" key="2">
    <source>
        <dbReference type="Proteomes" id="UP000076502"/>
    </source>
</evidence>
<gene>
    <name evidence="1" type="ORF">WN55_08731</name>
</gene>
<reference evidence="1 2" key="1">
    <citation type="submission" date="2015-07" db="EMBL/GenBank/DDBJ databases">
        <title>The genome of Dufourea novaeangliae.</title>
        <authorList>
            <person name="Pan H."/>
            <person name="Kapheim K."/>
        </authorList>
    </citation>
    <scope>NUCLEOTIDE SEQUENCE [LARGE SCALE GENOMIC DNA]</scope>
    <source>
        <strain evidence="1">0120121106</strain>
        <tissue evidence="1">Whole body</tissue>
    </source>
</reference>
<accession>A0A154P199</accession>